<dbReference type="Proteomes" id="UP001556367">
    <property type="component" value="Unassembled WGS sequence"/>
</dbReference>
<organism evidence="1 2">
    <name type="scientific">Hohenbuehelia grisea</name>
    <dbReference type="NCBI Taxonomy" id="104357"/>
    <lineage>
        <taxon>Eukaryota</taxon>
        <taxon>Fungi</taxon>
        <taxon>Dikarya</taxon>
        <taxon>Basidiomycota</taxon>
        <taxon>Agaricomycotina</taxon>
        <taxon>Agaricomycetes</taxon>
        <taxon>Agaricomycetidae</taxon>
        <taxon>Agaricales</taxon>
        <taxon>Pleurotineae</taxon>
        <taxon>Pleurotaceae</taxon>
        <taxon>Hohenbuehelia</taxon>
    </lineage>
</organism>
<comment type="caution">
    <text evidence="1">The sequence shown here is derived from an EMBL/GenBank/DDBJ whole genome shotgun (WGS) entry which is preliminary data.</text>
</comment>
<dbReference type="Gene3D" id="1.20.1280.50">
    <property type="match status" value="1"/>
</dbReference>
<name>A0ABR3JLN9_9AGAR</name>
<evidence type="ECO:0008006" key="3">
    <source>
        <dbReference type="Google" id="ProtNLM"/>
    </source>
</evidence>
<dbReference type="EMBL" id="JASNQZ010000006">
    <property type="protein sequence ID" value="KAL0956308.1"/>
    <property type="molecule type" value="Genomic_DNA"/>
</dbReference>
<protein>
    <recommendedName>
        <fullName evidence="3">F-box domain-containing protein</fullName>
    </recommendedName>
</protein>
<dbReference type="InterPro" id="IPR032675">
    <property type="entry name" value="LRR_dom_sf"/>
</dbReference>
<sequence>MNATSDGQQDAGLVPVAVKVRTSSALTMAQMSNCPAPVSSIPNELLIHIFDIGQTASRQDEDEPPRFEVLVSHINQRWRNVALTTPTLWRRIDVIAGRCFVDEVAAYLKRSKPCPTDIRIDLAGGYFQRPSVPIPLPVIDLLAINISGCRRLTVISGTDAAHMPLLARLKSNALPMPHLEHLSLSINDLAQPGAHSDAGDFGAQILLGGAPNLAFVRLRGLSAHFFRPPLSGVITLHIDCTKIVQFHYSRVRDLLLHCPQLRNLSIFGSIIDPFKPHEPHAHLEPIHLPNLTSLRLCGTSTWVFDVALATISAPRLRSLVLKDIIENPRDAGWNTSSLGSSKFPMLVALEFYDFELTQPTYQRIFDVFPGITTFSIFQYTSQEPFILSLFIKAAQTLMIRQPWPALHTLALVYDVEQEDLVRAAVEARKVVTHNFRLLRLFTSEVSVTFDPPFASEVEIATTVAVWPDGLGYPDEEDFLFE</sequence>
<gene>
    <name evidence="1" type="ORF">HGRIS_002465</name>
</gene>
<dbReference type="SUPFAM" id="SSF52047">
    <property type="entry name" value="RNI-like"/>
    <property type="match status" value="1"/>
</dbReference>
<evidence type="ECO:0000313" key="2">
    <source>
        <dbReference type="Proteomes" id="UP001556367"/>
    </source>
</evidence>
<keyword evidence="2" id="KW-1185">Reference proteome</keyword>
<evidence type="ECO:0000313" key="1">
    <source>
        <dbReference type="EMBL" id="KAL0956308.1"/>
    </source>
</evidence>
<reference evidence="2" key="1">
    <citation type="submission" date="2024-06" db="EMBL/GenBank/DDBJ databases">
        <title>Multi-omics analyses provide insights into the biosynthesis of the anticancer antibiotic pleurotin in Hohenbuehelia grisea.</title>
        <authorList>
            <person name="Weaver J.A."/>
            <person name="Alberti F."/>
        </authorList>
    </citation>
    <scope>NUCLEOTIDE SEQUENCE [LARGE SCALE GENOMIC DNA]</scope>
    <source>
        <strain evidence="2">T-177</strain>
    </source>
</reference>
<proteinExistence type="predicted"/>
<dbReference type="Gene3D" id="3.80.10.10">
    <property type="entry name" value="Ribonuclease Inhibitor"/>
    <property type="match status" value="1"/>
</dbReference>
<accession>A0ABR3JLN9</accession>